<dbReference type="Pfam" id="PF13568">
    <property type="entry name" value="OMP_b-brl_2"/>
    <property type="match status" value="1"/>
</dbReference>
<organism evidence="2 3">
    <name type="scientific">Candidatus Ordinivivax streblomastigis</name>
    <dbReference type="NCBI Taxonomy" id="2540710"/>
    <lineage>
        <taxon>Bacteria</taxon>
        <taxon>Pseudomonadati</taxon>
        <taxon>Bacteroidota</taxon>
        <taxon>Bacteroidia</taxon>
        <taxon>Bacteroidales</taxon>
        <taxon>Candidatus Ordinivivax</taxon>
    </lineage>
</organism>
<evidence type="ECO:0000313" key="3">
    <source>
        <dbReference type="Proteomes" id="UP000324575"/>
    </source>
</evidence>
<feature type="domain" description="Outer membrane protein beta-barrel" evidence="1">
    <location>
        <begin position="32"/>
        <end position="197"/>
    </location>
</feature>
<evidence type="ECO:0000313" key="2">
    <source>
        <dbReference type="EMBL" id="KAA6300932.1"/>
    </source>
</evidence>
<reference evidence="2 3" key="1">
    <citation type="submission" date="2019-03" db="EMBL/GenBank/DDBJ databases">
        <title>Single cell metagenomics reveals metabolic interactions within the superorganism composed of flagellate Streblomastix strix and complex community of Bacteroidetes bacteria on its surface.</title>
        <authorList>
            <person name="Treitli S.C."/>
            <person name="Kolisko M."/>
            <person name="Husnik F."/>
            <person name="Keeling P."/>
            <person name="Hampl V."/>
        </authorList>
    </citation>
    <scope>NUCLEOTIDE SEQUENCE [LARGE SCALE GENOMIC DNA]</scope>
    <source>
        <strain evidence="2">St1</strain>
    </source>
</reference>
<dbReference type="AlphaFoldDB" id="A0A5M8NVP7"/>
<accession>A0A5M8NVP7</accession>
<protein>
    <recommendedName>
        <fullName evidence="1">Outer membrane protein beta-barrel domain-containing protein</fullName>
    </recommendedName>
</protein>
<dbReference type="EMBL" id="SNRX01000038">
    <property type="protein sequence ID" value="KAA6300932.1"/>
    <property type="molecule type" value="Genomic_DNA"/>
</dbReference>
<gene>
    <name evidence="2" type="ORF">EZS26_002919</name>
</gene>
<proteinExistence type="predicted"/>
<dbReference type="Proteomes" id="UP000324575">
    <property type="component" value="Unassembled WGS sequence"/>
</dbReference>
<sequence length="222" mass="25772">MKRMKEIRGRGCILLFLLVNWMGYSQETDFQPEWAFGLNGGITLSEVGFVPRIPQELLVQSSGGLTARYIQEDHFGLQLELNYSLRGWKHEVDTAIYLNHYAESLLYLELPLMTHIYFNLGKRTRLIFNVGPQISYHIGEKVLEKNIVNHDYDFYEHPQVQNKFDYGITGGLGMELRTGIGHFILEGRYFFGLSDIFYNGREYDFQASHNQVIGVKMTYLLP</sequence>
<evidence type="ECO:0000259" key="1">
    <source>
        <dbReference type="Pfam" id="PF13568"/>
    </source>
</evidence>
<comment type="caution">
    <text evidence="2">The sequence shown here is derived from an EMBL/GenBank/DDBJ whole genome shotgun (WGS) entry which is preliminary data.</text>
</comment>
<name>A0A5M8NVP7_9BACT</name>
<dbReference type="InterPro" id="IPR025665">
    <property type="entry name" value="Beta-barrel_OMP_2"/>
</dbReference>